<name>A0ABP3X267_9ALTE</name>
<organism evidence="14 15">
    <name type="scientific">Aliiglaciecola litoralis</name>
    <dbReference type="NCBI Taxonomy" id="582857"/>
    <lineage>
        <taxon>Bacteria</taxon>
        <taxon>Pseudomonadati</taxon>
        <taxon>Pseudomonadota</taxon>
        <taxon>Gammaproteobacteria</taxon>
        <taxon>Alteromonadales</taxon>
        <taxon>Alteromonadaceae</taxon>
        <taxon>Aliiglaciecola</taxon>
    </lineage>
</organism>
<dbReference type="Pfam" id="PF00639">
    <property type="entry name" value="Rotamase"/>
    <property type="match status" value="1"/>
</dbReference>
<feature type="domain" description="PpiC" evidence="13">
    <location>
        <begin position="267"/>
        <end position="365"/>
    </location>
</feature>
<dbReference type="Pfam" id="PF13624">
    <property type="entry name" value="SurA_N_3"/>
    <property type="match status" value="1"/>
</dbReference>
<dbReference type="PROSITE" id="PS50198">
    <property type="entry name" value="PPIC_PPIASE_2"/>
    <property type="match status" value="1"/>
</dbReference>
<evidence type="ECO:0000256" key="12">
    <source>
        <dbReference type="SAM" id="Phobius"/>
    </source>
</evidence>
<evidence type="ECO:0000256" key="5">
    <source>
        <dbReference type="ARBA" id="ARBA00022989"/>
    </source>
</evidence>
<sequence length="631" mass="70063">MLEKIREGSQGTWAVVILGIVILSFVFAGVGGYVSSSSSAAASVNGDDISQTTFQRAYDSERARMQSQYGETFTALSSDPSYLNQFRQSVLDRLIADKLIEQVAAELGLRVSNAQIREQILTMPEFQIGGQFNNDRFQAALRSVGFQANTFRDYMRNEMTRQQVAQALLGSEFALSNEASRVLAMQQQTRDLQYITVPTSLFSEQVEVSEEDIDIYYQQNLDQFDTEEKVSLEYISLSSEDLMADMDVTEEELKDLYDKSSNEFQSEETRRVSHILVELGEDQQAARDKAQQAVDRLAAGEDFAAVAADLSDDTFSAENGGDLDFFSKGDMDPAFEKAAYELAQVGDVSDIVESEYGLHIIKLTDINAAKVTPFEEVEAVLAERIKREKATEKLYLIQTEVETLAFEMPDSLNDVAAATDLTVKSTDLFTRNAPPEALSSPVVVAKAFSDELVQDRVNSEVIATGDNQFMVIRVKQHEPERTKGLEEVKEQIVTQLTAQKAQDAAREWAQGLLTDMQAEVNIAEKLAQMDLGWELQANIGRFGSSVPRAIVDKAFQLSTAKDQNQAVVELASGDVGIVQVNNIHQNQELPEEQLRAMQQRLAQMQSQGVYASLIEALRVKADITVYNLAVN</sequence>
<accession>A0ABP3X267</accession>
<evidence type="ECO:0000256" key="3">
    <source>
        <dbReference type="ARBA" id="ARBA00022519"/>
    </source>
</evidence>
<keyword evidence="11 14" id="KW-0413">Isomerase</keyword>
<dbReference type="PANTHER" id="PTHR47529">
    <property type="entry name" value="PEPTIDYL-PROLYL CIS-TRANS ISOMERASE D"/>
    <property type="match status" value="1"/>
</dbReference>
<dbReference type="Proteomes" id="UP001500359">
    <property type="component" value="Unassembled WGS sequence"/>
</dbReference>
<dbReference type="SUPFAM" id="SSF54534">
    <property type="entry name" value="FKBP-like"/>
    <property type="match status" value="1"/>
</dbReference>
<evidence type="ECO:0000256" key="10">
    <source>
        <dbReference type="ARBA" id="ARBA00042775"/>
    </source>
</evidence>
<evidence type="ECO:0000256" key="8">
    <source>
        <dbReference type="ARBA" id="ARBA00038408"/>
    </source>
</evidence>
<keyword evidence="6 12" id="KW-0472">Membrane</keyword>
<dbReference type="Gene3D" id="1.10.4030.10">
    <property type="entry name" value="Porin chaperone SurA, peptide-binding domain"/>
    <property type="match status" value="1"/>
</dbReference>
<proteinExistence type="inferred from homology"/>
<keyword evidence="7" id="KW-0143">Chaperone</keyword>
<feature type="transmembrane region" description="Helical" evidence="12">
    <location>
        <begin position="12"/>
        <end position="34"/>
    </location>
</feature>
<evidence type="ECO:0000256" key="4">
    <source>
        <dbReference type="ARBA" id="ARBA00022692"/>
    </source>
</evidence>
<dbReference type="GO" id="GO:0016853">
    <property type="term" value="F:isomerase activity"/>
    <property type="evidence" value="ECO:0007669"/>
    <property type="project" value="UniProtKB-KW"/>
</dbReference>
<keyword evidence="11" id="KW-0697">Rotamase</keyword>
<keyword evidence="2" id="KW-1003">Cell membrane</keyword>
<gene>
    <name evidence="14" type="primary">ppiD</name>
    <name evidence="14" type="ORF">GCM10009114_26090</name>
</gene>
<evidence type="ECO:0000313" key="14">
    <source>
        <dbReference type="EMBL" id="GAA0858025.1"/>
    </source>
</evidence>
<dbReference type="PANTHER" id="PTHR47529:SF1">
    <property type="entry name" value="PERIPLASMIC CHAPERONE PPID"/>
    <property type="match status" value="1"/>
</dbReference>
<keyword evidence="3" id="KW-0997">Cell inner membrane</keyword>
<dbReference type="InterPro" id="IPR052029">
    <property type="entry name" value="PpiD_chaperone"/>
</dbReference>
<evidence type="ECO:0000313" key="15">
    <source>
        <dbReference type="Proteomes" id="UP001500359"/>
    </source>
</evidence>
<evidence type="ECO:0000256" key="2">
    <source>
        <dbReference type="ARBA" id="ARBA00022475"/>
    </source>
</evidence>
<evidence type="ECO:0000259" key="13">
    <source>
        <dbReference type="PROSITE" id="PS50198"/>
    </source>
</evidence>
<dbReference type="InterPro" id="IPR046357">
    <property type="entry name" value="PPIase_dom_sf"/>
</dbReference>
<comment type="caution">
    <text evidence="14">The sequence shown here is derived from an EMBL/GenBank/DDBJ whole genome shotgun (WGS) entry which is preliminary data.</text>
</comment>
<evidence type="ECO:0000256" key="9">
    <source>
        <dbReference type="ARBA" id="ARBA00040743"/>
    </source>
</evidence>
<dbReference type="InterPro" id="IPR000297">
    <property type="entry name" value="PPIase_PpiC"/>
</dbReference>
<evidence type="ECO:0000256" key="6">
    <source>
        <dbReference type="ARBA" id="ARBA00023136"/>
    </source>
</evidence>
<reference evidence="15" key="1">
    <citation type="journal article" date="2019" name="Int. J. Syst. Evol. Microbiol.">
        <title>The Global Catalogue of Microorganisms (GCM) 10K type strain sequencing project: providing services to taxonomists for standard genome sequencing and annotation.</title>
        <authorList>
            <consortium name="The Broad Institute Genomics Platform"/>
            <consortium name="The Broad Institute Genome Sequencing Center for Infectious Disease"/>
            <person name="Wu L."/>
            <person name="Ma J."/>
        </authorList>
    </citation>
    <scope>NUCLEOTIDE SEQUENCE [LARGE SCALE GENOMIC DNA]</scope>
    <source>
        <strain evidence="15">JCM 15896</strain>
    </source>
</reference>
<dbReference type="Gene3D" id="3.10.50.40">
    <property type="match status" value="1"/>
</dbReference>
<evidence type="ECO:0000256" key="1">
    <source>
        <dbReference type="ARBA" id="ARBA00004382"/>
    </source>
</evidence>
<dbReference type="SUPFAM" id="SSF109998">
    <property type="entry name" value="Triger factor/SurA peptide-binding domain-like"/>
    <property type="match status" value="1"/>
</dbReference>
<evidence type="ECO:0000256" key="11">
    <source>
        <dbReference type="PROSITE-ProRule" id="PRU00278"/>
    </source>
</evidence>
<comment type="similarity">
    <text evidence="8">Belongs to the PpiD chaperone family.</text>
</comment>
<keyword evidence="5 12" id="KW-1133">Transmembrane helix</keyword>
<comment type="subcellular location">
    <subcellularLocation>
        <location evidence="1">Cell inner membrane</location>
        <topology evidence="1">Single-pass type II membrane protein</topology>
        <orientation evidence="1">Periplasmic side</orientation>
    </subcellularLocation>
</comment>
<protein>
    <recommendedName>
        <fullName evidence="9">Periplasmic chaperone PpiD</fullName>
    </recommendedName>
    <alternativeName>
        <fullName evidence="10">Periplasmic folding chaperone</fullName>
    </alternativeName>
</protein>
<dbReference type="RefSeq" id="WP_343860663.1">
    <property type="nucleotide sequence ID" value="NZ_BAAAFD010000007.1"/>
</dbReference>
<keyword evidence="15" id="KW-1185">Reference proteome</keyword>
<evidence type="ECO:0000256" key="7">
    <source>
        <dbReference type="ARBA" id="ARBA00023186"/>
    </source>
</evidence>
<dbReference type="InterPro" id="IPR027304">
    <property type="entry name" value="Trigger_fact/SurA_dom_sf"/>
</dbReference>
<dbReference type="EMBL" id="BAAAFD010000007">
    <property type="protein sequence ID" value="GAA0858025.1"/>
    <property type="molecule type" value="Genomic_DNA"/>
</dbReference>
<keyword evidence="4 12" id="KW-0812">Transmembrane</keyword>